<organism evidence="2 3">
    <name type="scientific">Romanomermis culicivorax</name>
    <name type="common">Nematode worm</name>
    <dbReference type="NCBI Taxonomy" id="13658"/>
    <lineage>
        <taxon>Eukaryota</taxon>
        <taxon>Metazoa</taxon>
        <taxon>Ecdysozoa</taxon>
        <taxon>Nematoda</taxon>
        <taxon>Enoplea</taxon>
        <taxon>Dorylaimia</taxon>
        <taxon>Mermithida</taxon>
        <taxon>Mermithoidea</taxon>
        <taxon>Mermithidae</taxon>
        <taxon>Romanomermis</taxon>
    </lineage>
</organism>
<evidence type="ECO:0000256" key="1">
    <source>
        <dbReference type="SAM" id="MobiDB-lite"/>
    </source>
</evidence>
<dbReference type="Proteomes" id="UP000887565">
    <property type="component" value="Unplaced"/>
</dbReference>
<sequence length="201" mass="21794">GVDNENAQVSNFVDLDAYWPSETSAPNPNPSVPEFELFPSALNLHIVPPVSDVSFCLPKFDLSSTDVHSSAKASSSFLNPKSSDQPGAAAAPVSIPISPDTHFVPIRSESMEDAYILKPHFDDTLLVEKLFSSGTGRNVSYIEDLDYYVYLEPEKSIDTSNGSDDSVLHFIGDRGEKVSSLTTGINDMCVCEHASQSLFSN</sequence>
<dbReference type="WBParaSite" id="nRc.2.0.1.t20082-RA">
    <property type="protein sequence ID" value="nRc.2.0.1.t20082-RA"/>
    <property type="gene ID" value="nRc.2.0.1.g20082"/>
</dbReference>
<name>A0A915J301_ROMCU</name>
<accession>A0A915J301</accession>
<evidence type="ECO:0000313" key="3">
    <source>
        <dbReference type="WBParaSite" id="nRc.2.0.1.t20082-RA"/>
    </source>
</evidence>
<keyword evidence="2" id="KW-1185">Reference proteome</keyword>
<protein>
    <submittedName>
        <fullName evidence="3">Uncharacterized protein</fullName>
    </submittedName>
</protein>
<reference evidence="3" key="1">
    <citation type="submission" date="2022-11" db="UniProtKB">
        <authorList>
            <consortium name="WormBaseParasite"/>
        </authorList>
    </citation>
    <scope>IDENTIFICATION</scope>
</reference>
<evidence type="ECO:0000313" key="2">
    <source>
        <dbReference type="Proteomes" id="UP000887565"/>
    </source>
</evidence>
<proteinExistence type="predicted"/>
<dbReference type="AlphaFoldDB" id="A0A915J301"/>
<feature type="compositionally biased region" description="Polar residues" evidence="1">
    <location>
        <begin position="73"/>
        <end position="85"/>
    </location>
</feature>
<feature type="region of interest" description="Disordered" evidence="1">
    <location>
        <begin position="73"/>
        <end position="92"/>
    </location>
</feature>